<name>A0A0C3EGT1_PILCF</name>
<feature type="compositionally biased region" description="Basic and acidic residues" evidence="1">
    <location>
        <begin position="50"/>
        <end position="62"/>
    </location>
</feature>
<protein>
    <submittedName>
        <fullName evidence="2">Uncharacterized protein</fullName>
    </submittedName>
</protein>
<dbReference type="AlphaFoldDB" id="A0A0C3EGT1"/>
<accession>A0A0C3EGT1</accession>
<dbReference type="Proteomes" id="UP000054166">
    <property type="component" value="Unassembled WGS sequence"/>
</dbReference>
<reference evidence="2 3" key="1">
    <citation type="submission" date="2014-04" db="EMBL/GenBank/DDBJ databases">
        <authorList>
            <consortium name="DOE Joint Genome Institute"/>
            <person name="Kuo A."/>
            <person name="Tarkka M."/>
            <person name="Buscot F."/>
            <person name="Kohler A."/>
            <person name="Nagy L.G."/>
            <person name="Floudas D."/>
            <person name="Copeland A."/>
            <person name="Barry K.W."/>
            <person name="Cichocki N."/>
            <person name="Veneault-Fourrey C."/>
            <person name="LaButti K."/>
            <person name="Lindquist E.A."/>
            <person name="Lipzen A."/>
            <person name="Lundell T."/>
            <person name="Morin E."/>
            <person name="Murat C."/>
            <person name="Sun H."/>
            <person name="Tunlid A."/>
            <person name="Henrissat B."/>
            <person name="Grigoriev I.V."/>
            <person name="Hibbett D.S."/>
            <person name="Martin F."/>
            <person name="Nordberg H.P."/>
            <person name="Cantor M.N."/>
            <person name="Hua S.X."/>
        </authorList>
    </citation>
    <scope>NUCLEOTIDE SEQUENCE [LARGE SCALE GENOMIC DNA]</scope>
    <source>
        <strain evidence="2 3">F 1598</strain>
    </source>
</reference>
<keyword evidence="3" id="KW-1185">Reference proteome</keyword>
<evidence type="ECO:0000313" key="2">
    <source>
        <dbReference type="EMBL" id="KIM71885.1"/>
    </source>
</evidence>
<sequence length="125" mass="13588">MTDGGDFDGAEFKPPTAGGSVTVDDSAVESDPEPPVKKTKANSAAKGKAKIVEPKVELPKEPKPKKKLLLFRDEINIAAKEFEEVRGKKFGAMMKSMRGKNQKGSQLPSQAHRGLRPSLQETRGR</sequence>
<dbReference type="HOGENOM" id="CLU_1993497_0_0_1"/>
<feature type="region of interest" description="Disordered" evidence="1">
    <location>
        <begin position="96"/>
        <end position="125"/>
    </location>
</feature>
<dbReference type="InParanoid" id="A0A0C3EGT1"/>
<reference evidence="3" key="2">
    <citation type="submission" date="2015-01" db="EMBL/GenBank/DDBJ databases">
        <title>Evolutionary Origins and Diversification of the Mycorrhizal Mutualists.</title>
        <authorList>
            <consortium name="DOE Joint Genome Institute"/>
            <consortium name="Mycorrhizal Genomics Consortium"/>
            <person name="Kohler A."/>
            <person name="Kuo A."/>
            <person name="Nagy L.G."/>
            <person name="Floudas D."/>
            <person name="Copeland A."/>
            <person name="Barry K.W."/>
            <person name="Cichocki N."/>
            <person name="Veneault-Fourrey C."/>
            <person name="LaButti K."/>
            <person name="Lindquist E.A."/>
            <person name="Lipzen A."/>
            <person name="Lundell T."/>
            <person name="Morin E."/>
            <person name="Murat C."/>
            <person name="Riley R."/>
            <person name="Ohm R."/>
            <person name="Sun H."/>
            <person name="Tunlid A."/>
            <person name="Henrissat B."/>
            <person name="Grigoriev I.V."/>
            <person name="Hibbett D.S."/>
            <person name="Martin F."/>
        </authorList>
    </citation>
    <scope>NUCLEOTIDE SEQUENCE [LARGE SCALE GENOMIC DNA]</scope>
    <source>
        <strain evidence="3">F 1598</strain>
    </source>
</reference>
<gene>
    <name evidence="2" type="ORF">PILCRDRAFT_16634</name>
</gene>
<evidence type="ECO:0000256" key="1">
    <source>
        <dbReference type="SAM" id="MobiDB-lite"/>
    </source>
</evidence>
<dbReference type="EMBL" id="KN833194">
    <property type="protein sequence ID" value="KIM71885.1"/>
    <property type="molecule type" value="Genomic_DNA"/>
</dbReference>
<proteinExistence type="predicted"/>
<evidence type="ECO:0000313" key="3">
    <source>
        <dbReference type="Proteomes" id="UP000054166"/>
    </source>
</evidence>
<feature type="region of interest" description="Disordered" evidence="1">
    <location>
        <begin position="1"/>
        <end position="63"/>
    </location>
</feature>
<organism evidence="2 3">
    <name type="scientific">Piloderma croceum (strain F 1598)</name>
    <dbReference type="NCBI Taxonomy" id="765440"/>
    <lineage>
        <taxon>Eukaryota</taxon>
        <taxon>Fungi</taxon>
        <taxon>Dikarya</taxon>
        <taxon>Basidiomycota</taxon>
        <taxon>Agaricomycotina</taxon>
        <taxon>Agaricomycetes</taxon>
        <taxon>Agaricomycetidae</taxon>
        <taxon>Atheliales</taxon>
        <taxon>Atheliaceae</taxon>
        <taxon>Piloderma</taxon>
    </lineage>
</organism>